<keyword evidence="2" id="KW-1185">Reference proteome</keyword>
<feature type="non-terminal residue" evidence="1">
    <location>
        <position position="1"/>
    </location>
</feature>
<reference evidence="1" key="1">
    <citation type="submission" date="2021-06" db="EMBL/GenBank/DDBJ databases">
        <authorList>
            <person name="Kallberg Y."/>
            <person name="Tangrot J."/>
            <person name="Rosling A."/>
        </authorList>
    </citation>
    <scope>NUCLEOTIDE SEQUENCE</scope>
    <source>
        <strain evidence="1">IN212</strain>
    </source>
</reference>
<protein>
    <submittedName>
        <fullName evidence="1">7330_t:CDS:1</fullName>
    </submittedName>
</protein>
<feature type="non-terminal residue" evidence="1">
    <location>
        <position position="60"/>
    </location>
</feature>
<dbReference type="OrthoDB" id="308861at2759"/>
<accession>A0A9N9JLD1</accession>
<organism evidence="1 2">
    <name type="scientific">Racocetra fulgida</name>
    <dbReference type="NCBI Taxonomy" id="60492"/>
    <lineage>
        <taxon>Eukaryota</taxon>
        <taxon>Fungi</taxon>
        <taxon>Fungi incertae sedis</taxon>
        <taxon>Mucoromycota</taxon>
        <taxon>Glomeromycotina</taxon>
        <taxon>Glomeromycetes</taxon>
        <taxon>Diversisporales</taxon>
        <taxon>Gigasporaceae</taxon>
        <taxon>Racocetra</taxon>
    </lineage>
</organism>
<dbReference type="AlphaFoldDB" id="A0A9N9JLD1"/>
<dbReference type="Proteomes" id="UP000789396">
    <property type="component" value="Unassembled WGS sequence"/>
</dbReference>
<dbReference type="EMBL" id="CAJVPZ010055367">
    <property type="protein sequence ID" value="CAG8784438.1"/>
    <property type="molecule type" value="Genomic_DNA"/>
</dbReference>
<comment type="caution">
    <text evidence="1">The sequence shown here is derived from an EMBL/GenBank/DDBJ whole genome shotgun (WGS) entry which is preliminary data.</text>
</comment>
<proteinExistence type="predicted"/>
<evidence type="ECO:0000313" key="1">
    <source>
        <dbReference type="EMBL" id="CAG8784438.1"/>
    </source>
</evidence>
<evidence type="ECO:0000313" key="2">
    <source>
        <dbReference type="Proteomes" id="UP000789396"/>
    </source>
</evidence>
<name>A0A9N9JLD1_9GLOM</name>
<sequence>PFGEFNASYTDYLPDRSGELFSSRWVAGFDINESEDAGIVGEITIYLPDEITDIPIINGV</sequence>
<gene>
    <name evidence="1" type="ORF">RFULGI_LOCUS16109</name>
</gene>